<dbReference type="InterPro" id="IPR011935">
    <property type="entry name" value="CHP02231"/>
</dbReference>
<feature type="domain" description="DUF4139" evidence="3">
    <location>
        <begin position="220"/>
        <end position="541"/>
    </location>
</feature>
<dbReference type="EMBL" id="PUIV01000024">
    <property type="protein sequence ID" value="PWB93267.1"/>
    <property type="molecule type" value="Genomic_DNA"/>
</dbReference>
<evidence type="ECO:0000259" key="3">
    <source>
        <dbReference type="Pfam" id="PF13598"/>
    </source>
</evidence>
<reference evidence="5 6" key="1">
    <citation type="journal article" date="2018" name="Appl. Microbiol. Biotechnol.">
        <title>Co-cultivation of the strictly anaerobic methanogen Methanosarcina barkeri with aerobic methanotrophs in an oxygen-limited membrane bioreactor.</title>
        <authorList>
            <person name="In 't Zandt M.H."/>
            <person name="van den Bosch T.J.M."/>
            <person name="Rijkers R."/>
            <person name="van Kessel M.A.H.J."/>
            <person name="Jetten M.S.M."/>
            <person name="Welte C.U."/>
        </authorList>
    </citation>
    <scope>NUCLEOTIDE SEQUENCE [LARGE SCALE GENOMIC DNA]</scope>
    <source>
        <strain evidence="5 6">DSM 17706</strain>
    </source>
</reference>
<organism evidence="5 6">
    <name type="scientific">Methylosinus sporium</name>
    <dbReference type="NCBI Taxonomy" id="428"/>
    <lineage>
        <taxon>Bacteria</taxon>
        <taxon>Pseudomonadati</taxon>
        <taxon>Pseudomonadota</taxon>
        <taxon>Alphaproteobacteria</taxon>
        <taxon>Hyphomicrobiales</taxon>
        <taxon>Methylocystaceae</taxon>
        <taxon>Methylosinus</taxon>
    </lineage>
</organism>
<dbReference type="PANTHER" id="PTHR31005:SF8">
    <property type="entry name" value="DUF4139 DOMAIN-CONTAINING PROTEIN"/>
    <property type="match status" value="1"/>
</dbReference>
<dbReference type="NCBIfam" id="TIGR02231">
    <property type="entry name" value="mucoidy inhibitor MuiA family protein"/>
    <property type="match status" value="1"/>
</dbReference>
<dbReference type="Pfam" id="PF13600">
    <property type="entry name" value="DUF4140"/>
    <property type="match status" value="1"/>
</dbReference>
<comment type="caution">
    <text evidence="5">The sequence shown here is derived from an EMBL/GenBank/DDBJ whole genome shotgun (WGS) entry which is preliminary data.</text>
</comment>
<gene>
    <name evidence="5" type="ORF">C5689_13780</name>
</gene>
<dbReference type="Pfam" id="PF13598">
    <property type="entry name" value="DUF4139"/>
    <property type="match status" value="1"/>
</dbReference>
<protein>
    <recommendedName>
        <fullName evidence="7">Mucoidy inhibitor MuiA family protein</fullName>
    </recommendedName>
</protein>
<feature type="chain" id="PRO_5015613485" description="Mucoidy inhibitor MuiA family protein" evidence="2">
    <location>
        <begin position="22"/>
        <end position="556"/>
    </location>
</feature>
<dbReference type="Proteomes" id="UP000245137">
    <property type="component" value="Unassembled WGS sequence"/>
</dbReference>
<accession>A0A2U1SNS6</accession>
<evidence type="ECO:0000259" key="4">
    <source>
        <dbReference type="Pfam" id="PF13600"/>
    </source>
</evidence>
<evidence type="ECO:0000256" key="2">
    <source>
        <dbReference type="SAM" id="SignalP"/>
    </source>
</evidence>
<feature type="signal peptide" evidence="2">
    <location>
        <begin position="1"/>
        <end position="21"/>
    </location>
</feature>
<evidence type="ECO:0000256" key="1">
    <source>
        <dbReference type="SAM" id="Coils"/>
    </source>
</evidence>
<proteinExistence type="predicted"/>
<keyword evidence="6" id="KW-1185">Reference proteome</keyword>
<dbReference type="PANTHER" id="PTHR31005">
    <property type="entry name" value="DUF4139 DOMAIN-CONTAINING PROTEIN"/>
    <property type="match status" value="1"/>
</dbReference>
<sequence length="556" mass="59472">MRLRVSALVCVSSIALSSAWAKETIVEAASAVEGVVVHPDAATVTRRATIDLPAGASTIVLANLPAGLDADSLRVFGEADGRVTIGAVETRFAPADARAPDTAIEIKLKQLRRARESLQATLDALAGKQAMIVRYSQAGPEKLGPEARPLAIGEWNAAFETIGAALAKTGEELRTARARAKDLDDEIHALEAGGGERKMQRPAREVAIAVESASGGKLRLTLTYLVAGASWRPAYDARLDTGGKDGKPQIELTRRAAVTQNTGEDWSDVALSVSTTRAHRGASAPDVQPQRVGFYEPPVLYAEKLAAPVAAAPERQLRRADARASAPAPVPLEQQTATLESNAYQASFNIAGRVGVPGDGSSKSFILSSRRIEPTLAAHIAPAQDPTAFLEARIVNDEDAPLLPGPVAVQRDGVHVGQSRIAFVAPGEAVELGFGADDKIKVTRAPVKRVENEPSWFGQTKYETRDFKTTIRNLHDFVVPVTVVDRTPFSENTAITVETLPQTTAPTTKQVADKRGVMAWSFDAKPGETKELRLAYRVKWPAERDIVTQPAPIAQR</sequence>
<feature type="coiled-coil region" evidence="1">
    <location>
        <begin position="166"/>
        <end position="193"/>
    </location>
</feature>
<dbReference type="InterPro" id="IPR025554">
    <property type="entry name" value="DUF4140"/>
</dbReference>
<dbReference type="AlphaFoldDB" id="A0A2U1SNS6"/>
<name>A0A2U1SNS6_METSR</name>
<evidence type="ECO:0000313" key="6">
    <source>
        <dbReference type="Proteomes" id="UP000245137"/>
    </source>
</evidence>
<evidence type="ECO:0008006" key="7">
    <source>
        <dbReference type="Google" id="ProtNLM"/>
    </source>
</evidence>
<keyword evidence="1" id="KW-0175">Coiled coil</keyword>
<feature type="domain" description="DUF4140" evidence="4">
    <location>
        <begin position="35"/>
        <end position="129"/>
    </location>
</feature>
<dbReference type="InterPro" id="IPR037291">
    <property type="entry name" value="DUF4139"/>
</dbReference>
<dbReference type="RefSeq" id="WP_108917845.1">
    <property type="nucleotide sequence ID" value="NZ_BGJY01000001.1"/>
</dbReference>
<evidence type="ECO:0000313" key="5">
    <source>
        <dbReference type="EMBL" id="PWB93267.1"/>
    </source>
</evidence>
<dbReference type="OrthoDB" id="580912at2"/>
<keyword evidence="2" id="KW-0732">Signal</keyword>